<sequence>MISKKEVKEVVTEVKNHFVNGIIPFWKGLRDDEFGGYYGYLGYDLDLDKKAVKGCILNSRILWFFSSAYTLLKDDSLLEEARHAYEFLAKSFFDKENGGVFWSLTYDGKVDDPTKHTYNQAFAIYALSAYYEASMDVKALDLARNIFSTIETRCKDDKGYLEASDRKFNRISNDKLSENGVMADRTMNTLLHVLEAYTELYRVGRDREVKRVLEKILDLFATKVYNKELHRQEVFFDDEYNSILDLHSYGHDIETSWLIDRAVEVIDDEEHSLSKRITPITKDLAQQVYDVAFDGHSLAYECEKGVVNENRVWWVQAETVVGFVNAYQKSGNSEDKFLDAAKSCLNFIFSYVIDKRKGSEWFWEVSKDGKPAADLPIVDPWKCPYHNGRMCIEIIKRME</sequence>
<name>A0A1M7RSS4_9FIRM</name>
<comment type="function">
    <text evidence="4">Catalyzes the reversible epimerization of cellobiose to 4-O-beta-D-glucopyranosyl-D-mannose (Glc-Man).</text>
</comment>
<dbReference type="RefSeq" id="WP_072700384.1">
    <property type="nucleotide sequence ID" value="NZ_FRDH01000003.1"/>
</dbReference>
<organism evidence="5 6">
    <name type="scientific">Butyrivibrio hungatei DSM 14810</name>
    <dbReference type="NCBI Taxonomy" id="1121132"/>
    <lineage>
        <taxon>Bacteria</taxon>
        <taxon>Bacillati</taxon>
        <taxon>Bacillota</taxon>
        <taxon>Clostridia</taxon>
        <taxon>Lachnospirales</taxon>
        <taxon>Lachnospiraceae</taxon>
        <taxon>Butyrivibrio</taxon>
    </lineage>
</organism>
<dbReference type="PANTHER" id="PTHR15108">
    <property type="entry name" value="N-ACYLGLUCOSAMINE-2-EPIMERASE"/>
    <property type="match status" value="1"/>
</dbReference>
<protein>
    <recommendedName>
        <fullName evidence="4">Cellobiose 2-epimerase</fullName>
        <shortName evidence="4">CE</shortName>
        <ecNumber evidence="4">5.1.3.11</ecNumber>
    </recommendedName>
</protein>
<reference evidence="5 6" key="1">
    <citation type="submission" date="2016-12" db="EMBL/GenBank/DDBJ databases">
        <authorList>
            <person name="Song W.-J."/>
            <person name="Kurnit D.M."/>
        </authorList>
    </citation>
    <scope>NUCLEOTIDE SEQUENCE [LARGE SCALE GENOMIC DNA]</scope>
    <source>
        <strain evidence="5 6">DSM 14810</strain>
    </source>
</reference>
<comment type="similarity">
    <text evidence="4">Belongs to the cellobiose 2-epimerase family.</text>
</comment>
<dbReference type="EC" id="5.1.3.11" evidence="4"/>
<dbReference type="InterPro" id="IPR010819">
    <property type="entry name" value="AGE/CE"/>
</dbReference>
<dbReference type="Proteomes" id="UP000184097">
    <property type="component" value="Unassembled WGS sequence"/>
</dbReference>
<dbReference type="GO" id="GO:0005975">
    <property type="term" value="P:carbohydrate metabolic process"/>
    <property type="evidence" value="ECO:0007669"/>
    <property type="project" value="InterPro"/>
</dbReference>
<dbReference type="HAMAP" id="MF_00929">
    <property type="entry name" value="Cellobiose_2_epim"/>
    <property type="match status" value="1"/>
</dbReference>
<evidence type="ECO:0000313" key="5">
    <source>
        <dbReference type="EMBL" id="SHN49319.1"/>
    </source>
</evidence>
<dbReference type="AlphaFoldDB" id="A0A1M7RSS4"/>
<gene>
    <name evidence="5" type="ORF">SAMN02745247_00278</name>
</gene>
<evidence type="ECO:0000256" key="3">
    <source>
        <dbReference type="ARBA" id="ARBA00023235"/>
    </source>
</evidence>
<evidence type="ECO:0000313" key="6">
    <source>
        <dbReference type="Proteomes" id="UP000184097"/>
    </source>
</evidence>
<accession>A0A1M7RSS4</accession>
<proteinExistence type="inferred from homology"/>
<dbReference type="InterPro" id="IPR028584">
    <property type="entry name" value="Cellobiose_2_epim"/>
</dbReference>
<dbReference type="Pfam" id="PF07221">
    <property type="entry name" value="GlcNAc_2-epim"/>
    <property type="match status" value="1"/>
</dbReference>
<dbReference type="Gene3D" id="1.50.10.10">
    <property type="match status" value="1"/>
</dbReference>
<evidence type="ECO:0000256" key="1">
    <source>
        <dbReference type="ARBA" id="ARBA00001470"/>
    </source>
</evidence>
<keyword evidence="3 4" id="KW-0413">Isomerase</keyword>
<comment type="similarity">
    <text evidence="2">Belongs to the N-acylglucosamine 2-epimerase family.</text>
</comment>
<dbReference type="SUPFAM" id="SSF48208">
    <property type="entry name" value="Six-hairpin glycosidases"/>
    <property type="match status" value="1"/>
</dbReference>
<comment type="catalytic activity">
    <reaction evidence="1 4">
        <text>D-cellobiose = beta-D-glucosyl-(1-&gt;4)-D-mannopyranose</text>
        <dbReference type="Rhea" id="RHEA:23384"/>
        <dbReference type="ChEBI" id="CHEBI:17057"/>
        <dbReference type="ChEBI" id="CHEBI:47931"/>
        <dbReference type="EC" id="5.1.3.11"/>
    </reaction>
</comment>
<evidence type="ECO:0000256" key="2">
    <source>
        <dbReference type="ARBA" id="ARBA00008558"/>
    </source>
</evidence>
<evidence type="ECO:0000256" key="4">
    <source>
        <dbReference type="HAMAP-Rule" id="MF_00929"/>
    </source>
</evidence>
<dbReference type="InterPro" id="IPR012341">
    <property type="entry name" value="6hp_glycosidase-like_sf"/>
</dbReference>
<dbReference type="GO" id="GO:0047736">
    <property type="term" value="F:cellobiose epimerase activity"/>
    <property type="evidence" value="ECO:0007669"/>
    <property type="project" value="UniProtKB-UniRule"/>
</dbReference>
<dbReference type="InterPro" id="IPR008928">
    <property type="entry name" value="6-hairpin_glycosidase_sf"/>
</dbReference>
<dbReference type="EMBL" id="FRDH01000003">
    <property type="protein sequence ID" value="SHN49319.1"/>
    <property type="molecule type" value="Genomic_DNA"/>
</dbReference>